<dbReference type="PANTHER" id="PTHR39455">
    <property type="entry name" value="CELL DIVISION PROTEIN ZAPD"/>
    <property type="match status" value="1"/>
</dbReference>
<dbReference type="SUPFAM" id="SSF160950">
    <property type="entry name" value="YacF-like"/>
    <property type="match status" value="1"/>
</dbReference>
<dbReference type="InterPro" id="IPR009777">
    <property type="entry name" value="ZapD"/>
</dbReference>
<dbReference type="GO" id="GO:0005737">
    <property type="term" value="C:cytoplasm"/>
    <property type="evidence" value="ECO:0007669"/>
    <property type="project" value="UniProtKB-SubCell"/>
</dbReference>
<dbReference type="GO" id="GO:0000917">
    <property type="term" value="P:division septum assembly"/>
    <property type="evidence" value="ECO:0007669"/>
    <property type="project" value="UniProtKB-KW"/>
</dbReference>
<comment type="function">
    <text evidence="5">Cell division factor that enhances FtsZ-ring assembly. Directly interacts with FtsZ and promotes bundling of FtsZ protofilaments, with a reduction in FtsZ GTPase activity.</text>
</comment>
<dbReference type="InterPro" id="IPR036268">
    <property type="entry name" value="ZapD_sf"/>
</dbReference>
<dbReference type="Gene3D" id="1.10.3900.10">
    <property type="entry name" value="YacF-like"/>
    <property type="match status" value="1"/>
</dbReference>
<dbReference type="GO" id="GO:0043093">
    <property type="term" value="P:FtsZ-dependent cytokinesis"/>
    <property type="evidence" value="ECO:0007669"/>
    <property type="project" value="UniProtKB-UniRule"/>
</dbReference>
<dbReference type="NCBIfam" id="NF003656">
    <property type="entry name" value="PRK05287.1-4"/>
    <property type="match status" value="1"/>
</dbReference>
<evidence type="ECO:0000256" key="5">
    <source>
        <dbReference type="HAMAP-Rule" id="MF_01092"/>
    </source>
</evidence>
<dbReference type="Pfam" id="PF07072">
    <property type="entry name" value="ZapD"/>
    <property type="match status" value="1"/>
</dbReference>
<keyword evidence="7" id="KW-1185">Reference proteome</keyword>
<name>A0A369CLY6_9GAMM</name>
<dbReference type="PANTHER" id="PTHR39455:SF1">
    <property type="entry name" value="CELL DIVISION PROTEIN ZAPD"/>
    <property type="match status" value="1"/>
</dbReference>
<dbReference type="Gene3D" id="2.60.440.10">
    <property type="entry name" value="YacF-like domains"/>
    <property type="match status" value="1"/>
</dbReference>
<dbReference type="HAMAP" id="MF_01092">
    <property type="entry name" value="ZapD"/>
    <property type="match status" value="1"/>
</dbReference>
<gene>
    <name evidence="5" type="primary">zapD</name>
    <name evidence="6" type="ORF">DFQ59_101750</name>
</gene>
<reference evidence="6 7" key="1">
    <citation type="submission" date="2018-07" db="EMBL/GenBank/DDBJ databases">
        <title>Genomic Encyclopedia of Type Strains, Phase IV (KMG-IV): sequencing the most valuable type-strain genomes for metagenomic binning, comparative biology and taxonomic classification.</title>
        <authorList>
            <person name="Goeker M."/>
        </authorList>
    </citation>
    <scope>NUCLEOTIDE SEQUENCE [LARGE SCALE GENOMIC DNA]</scope>
    <source>
        <strain evidence="6 7">DSM 26407</strain>
    </source>
</reference>
<evidence type="ECO:0000313" key="6">
    <source>
        <dbReference type="EMBL" id="RCX33447.1"/>
    </source>
</evidence>
<protein>
    <recommendedName>
        <fullName evidence="5">Cell division protein ZapD</fullName>
    </recommendedName>
    <alternativeName>
        <fullName evidence="5">Z ring-associated protein D</fullName>
    </alternativeName>
</protein>
<dbReference type="GO" id="GO:0032153">
    <property type="term" value="C:cell division site"/>
    <property type="evidence" value="ECO:0007669"/>
    <property type="project" value="TreeGrafter"/>
</dbReference>
<comment type="caution">
    <text evidence="6">The sequence shown here is derived from an EMBL/GenBank/DDBJ whole genome shotgun (WGS) entry which is preliminary data.</text>
</comment>
<proteinExistence type="inferred from homology"/>
<keyword evidence="4 5" id="KW-0131">Cell cycle</keyword>
<sequence length="256" mass="29608">MPGELVIYEQPLNERMRIFMRLEHLFSQALYNLRGASVWDSRQTLETLIDILNVFDRTDLKTEVLKELERHTASLARLEQSPGVDWDKLNRVLDEIEVLLEGLYNYSGRIGQALRENEFLSTIRQRSAIPGGTCDFDLPLYHHWLERSPEERIRDLERWLTDFEPIRLAINLILRLVRSSAAPTPVLAAAGFFQRSLDPGIPYQMLRVSLPATSVLYPEISAGKHRFTVRFLVASRDQRPTQTEEDVDFQLTSCPI</sequence>
<keyword evidence="1 5" id="KW-0963">Cytoplasm</keyword>
<organism evidence="6 7">
    <name type="scientific">Thioalbus denitrificans</name>
    <dbReference type="NCBI Taxonomy" id="547122"/>
    <lineage>
        <taxon>Bacteria</taxon>
        <taxon>Pseudomonadati</taxon>
        <taxon>Pseudomonadota</taxon>
        <taxon>Gammaproteobacteria</taxon>
        <taxon>Chromatiales</taxon>
        <taxon>Ectothiorhodospiraceae</taxon>
        <taxon>Thioalbus</taxon>
    </lineage>
</organism>
<keyword evidence="3 5" id="KW-0717">Septation</keyword>
<accession>A0A369CLY6</accession>
<evidence type="ECO:0000256" key="4">
    <source>
        <dbReference type="ARBA" id="ARBA00023306"/>
    </source>
</evidence>
<dbReference type="RefSeq" id="WP_245937166.1">
    <property type="nucleotide sequence ID" value="NZ_QPJY01000001.1"/>
</dbReference>
<evidence type="ECO:0000256" key="3">
    <source>
        <dbReference type="ARBA" id="ARBA00023210"/>
    </source>
</evidence>
<dbReference type="AlphaFoldDB" id="A0A369CLY6"/>
<dbReference type="InterPro" id="IPR027462">
    <property type="entry name" value="ZapD_C"/>
</dbReference>
<comment type="similarity">
    <text evidence="5">Belongs to the ZapD family.</text>
</comment>
<evidence type="ECO:0000313" key="7">
    <source>
        <dbReference type="Proteomes" id="UP000252707"/>
    </source>
</evidence>
<dbReference type="EMBL" id="QPJY01000001">
    <property type="protein sequence ID" value="RCX33447.1"/>
    <property type="molecule type" value="Genomic_DNA"/>
</dbReference>
<evidence type="ECO:0000256" key="1">
    <source>
        <dbReference type="ARBA" id="ARBA00022490"/>
    </source>
</evidence>
<dbReference type="Proteomes" id="UP000252707">
    <property type="component" value="Unassembled WGS sequence"/>
</dbReference>
<evidence type="ECO:0000256" key="2">
    <source>
        <dbReference type="ARBA" id="ARBA00022618"/>
    </source>
</evidence>
<comment type="subunit">
    <text evidence="5">Interacts with FtsZ.</text>
</comment>
<comment type="subcellular location">
    <subcellularLocation>
        <location evidence="5">Cytoplasm</location>
    </subcellularLocation>
    <text evidence="5">Localizes to mid-cell in an FtsZ-dependent manner.</text>
</comment>
<keyword evidence="2 5" id="KW-0132">Cell division</keyword>